<reference evidence="2 3" key="1">
    <citation type="journal article" date="2007" name="Proc. Natl. Acad. Sci. U.S.A.">
        <title>Dandruff-associated Malassezia genomes reveal convergent and divergent virulence traits shared with plant and human fungal pathogens.</title>
        <authorList>
            <person name="Xu J."/>
            <person name="Saunders C.W."/>
            <person name="Hu P."/>
            <person name="Grant R.A."/>
            <person name="Boekhout T."/>
            <person name="Kuramae E.E."/>
            <person name="Kronstad J.W."/>
            <person name="Deangelis Y.M."/>
            <person name="Reeder N.L."/>
            <person name="Johnstone K.R."/>
            <person name="Leland M."/>
            <person name="Fieno A.M."/>
            <person name="Begley W.M."/>
            <person name="Sun Y."/>
            <person name="Lacey M.P."/>
            <person name="Chaudhary T."/>
            <person name="Keough T."/>
            <person name="Chu L."/>
            <person name="Sears R."/>
            <person name="Yuan B."/>
            <person name="Dawson T.L.Jr."/>
        </authorList>
    </citation>
    <scope>NUCLEOTIDE SEQUENCE [LARGE SCALE GENOMIC DNA]</scope>
    <source>
        <strain evidence="3">ATCC MYA-4612 / CBS 7966</strain>
    </source>
</reference>
<feature type="transmembrane region" description="Helical" evidence="1">
    <location>
        <begin position="30"/>
        <end position="47"/>
    </location>
</feature>
<name>A8PXJ6_MALGO</name>
<keyword evidence="1" id="KW-0472">Membrane</keyword>
<dbReference type="GO" id="GO:0005739">
    <property type="term" value="C:mitochondrion"/>
    <property type="evidence" value="ECO:0007669"/>
    <property type="project" value="TreeGrafter"/>
</dbReference>
<organism evidence="2 3">
    <name type="scientific">Malassezia globosa (strain ATCC MYA-4612 / CBS 7966)</name>
    <name type="common">Dandruff-associated fungus</name>
    <dbReference type="NCBI Taxonomy" id="425265"/>
    <lineage>
        <taxon>Eukaryota</taxon>
        <taxon>Fungi</taxon>
        <taxon>Dikarya</taxon>
        <taxon>Basidiomycota</taxon>
        <taxon>Ustilaginomycotina</taxon>
        <taxon>Malasseziomycetes</taxon>
        <taxon>Malasseziales</taxon>
        <taxon>Malasseziaceae</taxon>
        <taxon>Malassezia</taxon>
    </lineage>
</organism>
<dbReference type="RefSeq" id="XP_001731279.1">
    <property type="nucleotide sequence ID" value="XM_001731227.1"/>
</dbReference>
<dbReference type="InterPro" id="IPR019419">
    <property type="entry name" value="AIM19"/>
</dbReference>
<accession>A8PXJ6</accession>
<keyword evidence="1" id="KW-1133">Transmembrane helix</keyword>
<dbReference type="GeneID" id="5855586"/>
<sequence length="163" mass="17879">MPDSMTTPMLKHINPFLADMRKHASDSRPAYAMSALCAMSMPFGFGYAIKTAGNEAAKKAPRLIPPFWQLLGFSVFFGTGAYMIDHGDVLNGSGVISAWSLTYVTFHTLRTARWLLRSPLALLLSSTVTGIGLGVYANYYFDKSSWRGAVPGLLPKPRESRLV</sequence>
<evidence type="ECO:0000256" key="1">
    <source>
        <dbReference type="SAM" id="Phobius"/>
    </source>
</evidence>
<evidence type="ECO:0000313" key="2">
    <source>
        <dbReference type="EMBL" id="EDP44065.1"/>
    </source>
</evidence>
<dbReference type="VEuPathDB" id="FungiDB:MGL_1462"/>
<dbReference type="KEGG" id="mgl:MGL_1462"/>
<dbReference type="OrthoDB" id="5554402at2759"/>
<keyword evidence="1" id="KW-0812">Transmembrane</keyword>
<dbReference type="STRING" id="425265.A8PXJ6"/>
<gene>
    <name evidence="2" type="ORF">MGL_1462</name>
</gene>
<dbReference type="OMA" id="CAMSIPF"/>
<comment type="caution">
    <text evidence="2">The sequence shown here is derived from an EMBL/GenBank/DDBJ whole genome shotgun (WGS) entry which is preliminary data.</text>
</comment>
<dbReference type="Pfam" id="PF10315">
    <property type="entry name" value="Aim19"/>
    <property type="match status" value="1"/>
</dbReference>
<proteinExistence type="predicted"/>
<dbReference type="InParanoid" id="A8PXJ6"/>
<evidence type="ECO:0000313" key="3">
    <source>
        <dbReference type="Proteomes" id="UP000008837"/>
    </source>
</evidence>
<protein>
    <submittedName>
        <fullName evidence="2">Uncharacterized protein</fullName>
    </submittedName>
</protein>
<dbReference type="AlphaFoldDB" id="A8PXJ6"/>
<feature type="transmembrane region" description="Helical" evidence="1">
    <location>
        <begin position="121"/>
        <end position="141"/>
    </location>
</feature>
<dbReference type="EMBL" id="AAYY01000004">
    <property type="protein sequence ID" value="EDP44065.1"/>
    <property type="molecule type" value="Genomic_DNA"/>
</dbReference>
<feature type="transmembrane region" description="Helical" evidence="1">
    <location>
        <begin position="67"/>
        <end position="84"/>
    </location>
</feature>
<keyword evidence="3" id="KW-1185">Reference proteome</keyword>
<dbReference type="Proteomes" id="UP000008837">
    <property type="component" value="Unassembled WGS sequence"/>
</dbReference>
<dbReference type="PANTHER" id="PTHR28177:SF1">
    <property type="entry name" value="ALTERED INHERITANCE OF MITOCHONDRIA PROTEIN 19, MITOCHONDRIAL"/>
    <property type="match status" value="1"/>
</dbReference>
<dbReference type="PANTHER" id="PTHR28177">
    <property type="entry name" value="ALTERED INHERITANCE OF MITOCHONDRIA PROTEIN 19, MITOCHONDRIAL"/>
    <property type="match status" value="1"/>
</dbReference>